<dbReference type="InterPro" id="IPR036396">
    <property type="entry name" value="Cyt_P450_sf"/>
</dbReference>
<evidence type="ECO:0000256" key="2">
    <source>
        <dbReference type="ARBA" id="ARBA00003690"/>
    </source>
</evidence>
<dbReference type="Pfam" id="PF00067">
    <property type="entry name" value="p450"/>
    <property type="match status" value="2"/>
</dbReference>
<dbReference type="PANTHER" id="PTHR24291">
    <property type="entry name" value="CYTOCHROME P450 FAMILY 4"/>
    <property type="match status" value="1"/>
</dbReference>
<keyword evidence="10" id="KW-0560">Oxidoreductase</keyword>
<accession>A0ABN8IIQ3</accession>
<keyword evidence="14" id="KW-0732">Signal</keyword>
<evidence type="ECO:0000256" key="3">
    <source>
        <dbReference type="ARBA" id="ARBA00004174"/>
    </source>
</evidence>
<evidence type="ECO:0000256" key="4">
    <source>
        <dbReference type="ARBA" id="ARBA00004406"/>
    </source>
</evidence>
<keyword evidence="7" id="KW-0479">Metal-binding</keyword>
<keyword evidence="12" id="KW-0503">Monooxygenase</keyword>
<name>A0ABN8IIQ3_9NEOP</name>
<feature type="non-terminal residue" evidence="15">
    <location>
        <position position="314"/>
    </location>
</feature>
<evidence type="ECO:0000256" key="9">
    <source>
        <dbReference type="ARBA" id="ARBA00022848"/>
    </source>
</evidence>
<evidence type="ECO:0000256" key="14">
    <source>
        <dbReference type="SAM" id="SignalP"/>
    </source>
</evidence>
<comment type="function">
    <text evidence="2">May be involved in the metabolism of insect hormones and in the breakdown of synthetic insecticides.</text>
</comment>
<evidence type="ECO:0000256" key="8">
    <source>
        <dbReference type="ARBA" id="ARBA00022824"/>
    </source>
</evidence>
<keyword evidence="6" id="KW-0349">Heme</keyword>
<proteinExistence type="inferred from homology"/>
<feature type="chain" id="PRO_5046027261" description="Cytochrome P450" evidence="14">
    <location>
        <begin position="23"/>
        <end position="314"/>
    </location>
</feature>
<evidence type="ECO:0000256" key="10">
    <source>
        <dbReference type="ARBA" id="ARBA00023002"/>
    </source>
</evidence>
<reference evidence="15" key="1">
    <citation type="submission" date="2022-03" db="EMBL/GenBank/DDBJ databases">
        <authorList>
            <person name="Martin H S."/>
        </authorList>
    </citation>
    <scope>NUCLEOTIDE SEQUENCE</scope>
</reference>
<evidence type="ECO:0000256" key="7">
    <source>
        <dbReference type="ARBA" id="ARBA00022723"/>
    </source>
</evidence>
<sequence>MLVLWLLVAVSALLWFVRRLRTTQEPPEYPGAFPLIGHIPFLFGDSSLIADPDDALTAANACLEKNFMYNFAKSWLGDGLITSTLPIWKKHRKLLNPTFSQHLMYSYTDVFNRQARRLVGQLARHSNRGDFDHLPVMHQNALETICKPKSKPFIELLFEMSEGQGLFTDDQVRKHVDTIIVSGYETIASVLCFTLILIGSYPRVQERILTELNDVFDATDRDVTRHDLSRLVYLEAVIKESMRVYTVAPIVARRVDRDVKLSKTYAMTSLKTTLVHLLRHYIVSADHKKMVLKLEFLLKPLSGHHISIEKRVRV</sequence>
<dbReference type="PRINTS" id="PR00463">
    <property type="entry name" value="EP450I"/>
</dbReference>
<gene>
    <name evidence="15" type="ORF">IPOD504_LOCUS9706</name>
</gene>
<evidence type="ECO:0000256" key="1">
    <source>
        <dbReference type="ARBA" id="ARBA00001971"/>
    </source>
</evidence>
<dbReference type="PANTHER" id="PTHR24291:SF189">
    <property type="entry name" value="CYTOCHROME P450 4C3-RELATED"/>
    <property type="match status" value="1"/>
</dbReference>
<evidence type="ECO:0000256" key="6">
    <source>
        <dbReference type="ARBA" id="ARBA00022617"/>
    </source>
</evidence>
<feature type="signal peptide" evidence="14">
    <location>
        <begin position="1"/>
        <end position="22"/>
    </location>
</feature>
<keyword evidence="11" id="KW-0408">Iron</keyword>
<evidence type="ECO:0000313" key="15">
    <source>
        <dbReference type="EMBL" id="CAH2056500.1"/>
    </source>
</evidence>
<evidence type="ECO:0000256" key="5">
    <source>
        <dbReference type="ARBA" id="ARBA00010617"/>
    </source>
</evidence>
<organism evidence="15 16">
    <name type="scientific">Iphiclides podalirius</name>
    <name type="common">scarce swallowtail</name>
    <dbReference type="NCBI Taxonomy" id="110791"/>
    <lineage>
        <taxon>Eukaryota</taxon>
        <taxon>Metazoa</taxon>
        <taxon>Ecdysozoa</taxon>
        <taxon>Arthropoda</taxon>
        <taxon>Hexapoda</taxon>
        <taxon>Insecta</taxon>
        <taxon>Pterygota</taxon>
        <taxon>Neoptera</taxon>
        <taxon>Endopterygota</taxon>
        <taxon>Lepidoptera</taxon>
        <taxon>Glossata</taxon>
        <taxon>Ditrysia</taxon>
        <taxon>Papilionoidea</taxon>
        <taxon>Papilionidae</taxon>
        <taxon>Papilioninae</taxon>
        <taxon>Iphiclides</taxon>
    </lineage>
</organism>
<evidence type="ECO:0008006" key="17">
    <source>
        <dbReference type="Google" id="ProtNLM"/>
    </source>
</evidence>
<keyword evidence="13" id="KW-0472">Membrane</keyword>
<evidence type="ECO:0000256" key="12">
    <source>
        <dbReference type="ARBA" id="ARBA00023033"/>
    </source>
</evidence>
<dbReference type="InterPro" id="IPR001128">
    <property type="entry name" value="Cyt_P450"/>
</dbReference>
<dbReference type="InterPro" id="IPR050196">
    <property type="entry name" value="Cytochrome_P450_Monoox"/>
</dbReference>
<dbReference type="EMBL" id="OW152835">
    <property type="protein sequence ID" value="CAH2056500.1"/>
    <property type="molecule type" value="Genomic_DNA"/>
</dbReference>
<comment type="similarity">
    <text evidence="5">Belongs to the cytochrome P450 family.</text>
</comment>
<keyword evidence="8" id="KW-0256">Endoplasmic reticulum</keyword>
<dbReference type="InterPro" id="IPR002401">
    <property type="entry name" value="Cyt_P450_E_grp-I"/>
</dbReference>
<evidence type="ECO:0000256" key="13">
    <source>
        <dbReference type="ARBA" id="ARBA00023136"/>
    </source>
</evidence>
<keyword evidence="9" id="KW-0492">Microsome</keyword>
<comment type="cofactor">
    <cofactor evidence="1">
        <name>heme</name>
        <dbReference type="ChEBI" id="CHEBI:30413"/>
    </cofactor>
</comment>
<evidence type="ECO:0000256" key="11">
    <source>
        <dbReference type="ARBA" id="ARBA00023004"/>
    </source>
</evidence>
<comment type="subcellular location">
    <subcellularLocation>
        <location evidence="4">Endoplasmic reticulum membrane</location>
        <topology evidence="4">Peripheral membrane protein</topology>
    </subcellularLocation>
    <subcellularLocation>
        <location evidence="3">Microsome membrane</location>
        <topology evidence="3">Peripheral membrane protein</topology>
    </subcellularLocation>
</comment>
<protein>
    <recommendedName>
        <fullName evidence="17">Cytochrome P450</fullName>
    </recommendedName>
</protein>
<dbReference type="Gene3D" id="1.10.630.10">
    <property type="entry name" value="Cytochrome P450"/>
    <property type="match status" value="2"/>
</dbReference>
<evidence type="ECO:0000313" key="16">
    <source>
        <dbReference type="Proteomes" id="UP000837857"/>
    </source>
</evidence>
<dbReference type="Proteomes" id="UP000837857">
    <property type="component" value="Chromosome 23"/>
</dbReference>
<keyword evidence="16" id="KW-1185">Reference proteome</keyword>
<dbReference type="SUPFAM" id="SSF48264">
    <property type="entry name" value="Cytochrome P450"/>
    <property type="match status" value="1"/>
</dbReference>